<organism evidence="1 2">
    <name type="scientific">Helianthus annuus</name>
    <name type="common">Common sunflower</name>
    <dbReference type="NCBI Taxonomy" id="4232"/>
    <lineage>
        <taxon>Eukaryota</taxon>
        <taxon>Viridiplantae</taxon>
        <taxon>Streptophyta</taxon>
        <taxon>Embryophyta</taxon>
        <taxon>Tracheophyta</taxon>
        <taxon>Spermatophyta</taxon>
        <taxon>Magnoliopsida</taxon>
        <taxon>eudicotyledons</taxon>
        <taxon>Gunneridae</taxon>
        <taxon>Pentapetalae</taxon>
        <taxon>asterids</taxon>
        <taxon>campanulids</taxon>
        <taxon>Asterales</taxon>
        <taxon>Asteraceae</taxon>
        <taxon>Asteroideae</taxon>
        <taxon>Heliantheae alliance</taxon>
        <taxon>Heliantheae</taxon>
        <taxon>Helianthus</taxon>
    </lineage>
</organism>
<reference evidence="1" key="2">
    <citation type="submission" date="2020-06" db="EMBL/GenBank/DDBJ databases">
        <title>Helianthus annuus Genome sequencing and assembly Release 2.</title>
        <authorList>
            <person name="Gouzy J."/>
            <person name="Langlade N."/>
            <person name="Munos S."/>
        </authorList>
    </citation>
    <scope>NUCLEOTIDE SEQUENCE</scope>
    <source>
        <tissue evidence="1">Leaves</tissue>
    </source>
</reference>
<dbReference type="Proteomes" id="UP000215914">
    <property type="component" value="Unassembled WGS sequence"/>
</dbReference>
<dbReference type="AlphaFoldDB" id="A0A9K3IP96"/>
<evidence type="ECO:0000313" key="2">
    <source>
        <dbReference type="Proteomes" id="UP000215914"/>
    </source>
</evidence>
<sequence>MHTSGLKHGELTSQDEARKQIRIRTLKVSDSDSLISIYIEFSCL</sequence>
<comment type="caution">
    <text evidence="1">The sequence shown here is derived from an EMBL/GenBank/DDBJ whole genome shotgun (WGS) entry which is preliminary data.</text>
</comment>
<evidence type="ECO:0000313" key="1">
    <source>
        <dbReference type="EMBL" id="KAF5800247.1"/>
    </source>
</evidence>
<dbReference type="EMBL" id="MNCJ02000322">
    <property type="protein sequence ID" value="KAF5800247.1"/>
    <property type="molecule type" value="Genomic_DNA"/>
</dbReference>
<name>A0A9K3IP96_HELAN</name>
<gene>
    <name evidence="1" type="ORF">HanXRQr2_Chr07g0313921</name>
</gene>
<proteinExistence type="predicted"/>
<dbReference type="Gramene" id="mRNA:HanXRQr2_Chr07g0313921">
    <property type="protein sequence ID" value="mRNA:HanXRQr2_Chr07g0313921"/>
    <property type="gene ID" value="HanXRQr2_Chr07g0313921"/>
</dbReference>
<keyword evidence="2" id="KW-1185">Reference proteome</keyword>
<reference evidence="1" key="1">
    <citation type="journal article" date="2017" name="Nature">
        <title>The sunflower genome provides insights into oil metabolism, flowering and Asterid evolution.</title>
        <authorList>
            <person name="Badouin H."/>
            <person name="Gouzy J."/>
            <person name="Grassa C.J."/>
            <person name="Murat F."/>
            <person name="Staton S.E."/>
            <person name="Cottret L."/>
            <person name="Lelandais-Briere C."/>
            <person name="Owens G.L."/>
            <person name="Carrere S."/>
            <person name="Mayjonade B."/>
            <person name="Legrand L."/>
            <person name="Gill N."/>
            <person name="Kane N.C."/>
            <person name="Bowers J.E."/>
            <person name="Hubner S."/>
            <person name="Bellec A."/>
            <person name="Berard A."/>
            <person name="Berges H."/>
            <person name="Blanchet N."/>
            <person name="Boniface M.C."/>
            <person name="Brunel D."/>
            <person name="Catrice O."/>
            <person name="Chaidir N."/>
            <person name="Claudel C."/>
            <person name="Donnadieu C."/>
            <person name="Faraut T."/>
            <person name="Fievet G."/>
            <person name="Helmstetter N."/>
            <person name="King M."/>
            <person name="Knapp S.J."/>
            <person name="Lai Z."/>
            <person name="Le Paslier M.C."/>
            <person name="Lippi Y."/>
            <person name="Lorenzon L."/>
            <person name="Mandel J.R."/>
            <person name="Marage G."/>
            <person name="Marchand G."/>
            <person name="Marquand E."/>
            <person name="Bret-Mestries E."/>
            <person name="Morien E."/>
            <person name="Nambeesan S."/>
            <person name="Nguyen T."/>
            <person name="Pegot-Espagnet P."/>
            <person name="Pouilly N."/>
            <person name="Raftis F."/>
            <person name="Sallet E."/>
            <person name="Schiex T."/>
            <person name="Thomas J."/>
            <person name="Vandecasteele C."/>
            <person name="Vares D."/>
            <person name="Vear F."/>
            <person name="Vautrin S."/>
            <person name="Crespi M."/>
            <person name="Mangin B."/>
            <person name="Burke J.M."/>
            <person name="Salse J."/>
            <person name="Munos S."/>
            <person name="Vincourt P."/>
            <person name="Rieseberg L.H."/>
            <person name="Langlade N.B."/>
        </authorList>
    </citation>
    <scope>NUCLEOTIDE SEQUENCE</scope>
    <source>
        <tissue evidence="1">Leaves</tissue>
    </source>
</reference>
<protein>
    <submittedName>
        <fullName evidence="1">Uncharacterized protein</fullName>
    </submittedName>
</protein>
<accession>A0A9K3IP96</accession>